<dbReference type="EMBL" id="CABFNS010000720">
    <property type="protein sequence ID" value="VUC24515.1"/>
    <property type="molecule type" value="Genomic_DNA"/>
</dbReference>
<keyword evidence="3" id="KW-1185">Reference proteome</keyword>
<evidence type="ECO:0000313" key="2">
    <source>
        <dbReference type="EMBL" id="VUC24515.1"/>
    </source>
</evidence>
<gene>
    <name evidence="2" type="ORF">CLO192961_LOCUS143172</name>
</gene>
<feature type="region of interest" description="Disordered" evidence="1">
    <location>
        <begin position="374"/>
        <end position="393"/>
    </location>
</feature>
<evidence type="ECO:0000313" key="3">
    <source>
        <dbReference type="Proteomes" id="UP000766486"/>
    </source>
</evidence>
<comment type="caution">
    <text evidence="2">The sequence shown here is derived from an EMBL/GenBank/DDBJ whole genome shotgun (WGS) entry which is preliminary data.</text>
</comment>
<evidence type="ECO:0008006" key="4">
    <source>
        <dbReference type="Google" id="ProtNLM"/>
    </source>
</evidence>
<proteinExistence type="predicted"/>
<protein>
    <recommendedName>
        <fullName evidence="4">DUF1524 domain-containing protein</fullName>
    </recommendedName>
</protein>
<sequence>MALVEATRMPDFWDKKKEEIFEKIAHRLSKDEPRELLGHIFPNLARLFDGKTLQSLKENNPWLVEWDTGSEAGLEQSKTAFFEGGTGFIDVLIEFTELMRAESHLAVLLSSSGIQFSTRLLLGIYEDLQEVKPRELARPIESNLHESLEDILEANEERGIAPNRIWALLGNHAVASKSNVSQKNRAHKAGSNVAARCIFELLWETEFEELLQLSKSSSRRTEAREKIVSRFFKYLDKTGEDLGNIKKGHVLVHYKERLRMFVSQVGCPTDHPEPEDNINELRRFLSTTMGHFAKLQDQYLKMQLEVRKLRHYISALEFRYLLEHLPDPKSENSAGARWEKFWERSLQYEADNNSRTPPRLPDHALKDLVDQRNPTRLLGDPRKGKPTIHTSGQKGFLYETGNTLYTSLSDEIHRCSYGEYDIEDSDGWTKMTTEILRALKPLDENINRDTHEVDWVAERARYYR</sequence>
<evidence type="ECO:0000256" key="1">
    <source>
        <dbReference type="SAM" id="MobiDB-lite"/>
    </source>
</evidence>
<reference evidence="2 3" key="1">
    <citation type="submission" date="2019-06" db="EMBL/GenBank/DDBJ databases">
        <authorList>
            <person name="Broberg M."/>
        </authorList>
    </citation>
    <scope>NUCLEOTIDE SEQUENCE [LARGE SCALE GENOMIC DNA]</scope>
</reference>
<organism evidence="2 3">
    <name type="scientific">Bionectria ochroleuca</name>
    <name type="common">Gliocladium roseum</name>
    <dbReference type="NCBI Taxonomy" id="29856"/>
    <lineage>
        <taxon>Eukaryota</taxon>
        <taxon>Fungi</taxon>
        <taxon>Dikarya</taxon>
        <taxon>Ascomycota</taxon>
        <taxon>Pezizomycotina</taxon>
        <taxon>Sordariomycetes</taxon>
        <taxon>Hypocreomycetidae</taxon>
        <taxon>Hypocreales</taxon>
        <taxon>Bionectriaceae</taxon>
        <taxon>Clonostachys</taxon>
    </lineage>
</organism>
<dbReference type="Proteomes" id="UP000766486">
    <property type="component" value="Unassembled WGS sequence"/>
</dbReference>
<accession>A0ABY6U0J6</accession>
<name>A0ABY6U0J6_BIOOC</name>